<dbReference type="PROSITE" id="PS50172">
    <property type="entry name" value="BRCT"/>
    <property type="match status" value="1"/>
</dbReference>
<keyword evidence="3 6" id="KW-0539">Nucleus</keyword>
<evidence type="ECO:0000256" key="1">
    <source>
        <dbReference type="ARBA" id="ARBA00004123"/>
    </source>
</evidence>
<protein>
    <recommendedName>
        <fullName evidence="6">RNA polymerase II subunit A C-terminal domain phosphatase</fullName>
        <ecNumber evidence="6">3.1.3.16</ecNumber>
    </recommendedName>
</protein>
<feature type="region of interest" description="Disordered" evidence="7">
    <location>
        <begin position="531"/>
        <end position="595"/>
    </location>
</feature>
<reference evidence="10" key="2">
    <citation type="submission" date="2019-06" db="EMBL/GenBank/DDBJ databases">
        <title>Genomics analysis of Aphanomyces spp. identifies a new class of oomycete effector associated with host adaptation.</title>
        <authorList>
            <person name="Gaulin E."/>
        </authorList>
    </citation>
    <scope>NUCLEOTIDE SEQUENCE</scope>
    <source>
        <strain evidence="10">CBS 578.67</strain>
    </source>
</reference>
<dbReference type="PANTHER" id="PTHR23081">
    <property type="entry name" value="RNA POLYMERASE II CTD PHOSPHATASE"/>
    <property type="match status" value="1"/>
</dbReference>
<comment type="catalytic activity">
    <reaction evidence="5 6">
        <text>O-phospho-L-threonyl-[protein] + H2O = L-threonyl-[protein] + phosphate</text>
        <dbReference type="Rhea" id="RHEA:47004"/>
        <dbReference type="Rhea" id="RHEA-COMP:11060"/>
        <dbReference type="Rhea" id="RHEA-COMP:11605"/>
        <dbReference type="ChEBI" id="CHEBI:15377"/>
        <dbReference type="ChEBI" id="CHEBI:30013"/>
        <dbReference type="ChEBI" id="CHEBI:43474"/>
        <dbReference type="ChEBI" id="CHEBI:61977"/>
        <dbReference type="EC" id="3.1.3.16"/>
    </reaction>
</comment>
<dbReference type="NCBIfam" id="TIGR02250">
    <property type="entry name" value="FCP1_euk"/>
    <property type="match status" value="1"/>
</dbReference>
<evidence type="ECO:0000256" key="5">
    <source>
        <dbReference type="ARBA" id="ARBA00048336"/>
    </source>
</evidence>
<evidence type="ECO:0000313" key="10">
    <source>
        <dbReference type="EMBL" id="KAF0701091.1"/>
    </source>
</evidence>
<dbReference type="Proteomes" id="UP000332933">
    <property type="component" value="Unassembled WGS sequence"/>
</dbReference>
<feature type="domain" description="FCP1 homology" evidence="9">
    <location>
        <begin position="78"/>
        <end position="245"/>
    </location>
</feature>
<feature type="domain" description="BRCT" evidence="8">
    <location>
        <begin position="296"/>
        <end position="392"/>
    </location>
</feature>
<dbReference type="PANTHER" id="PTHR23081:SF36">
    <property type="entry name" value="RNA POLYMERASE II SUBUNIT A C-TERMINAL DOMAIN PHOSPHATASE"/>
    <property type="match status" value="1"/>
</dbReference>
<dbReference type="SMART" id="SM00577">
    <property type="entry name" value="CPDc"/>
    <property type="match status" value="1"/>
</dbReference>
<dbReference type="Pfam" id="PF03031">
    <property type="entry name" value="NIF"/>
    <property type="match status" value="1"/>
</dbReference>
<evidence type="ECO:0000259" key="9">
    <source>
        <dbReference type="PROSITE" id="PS50969"/>
    </source>
</evidence>
<dbReference type="InterPro" id="IPR036412">
    <property type="entry name" value="HAD-like_sf"/>
</dbReference>
<evidence type="ECO:0000313" key="12">
    <source>
        <dbReference type="Proteomes" id="UP000332933"/>
    </source>
</evidence>
<dbReference type="InterPro" id="IPR039189">
    <property type="entry name" value="Fcp1"/>
</dbReference>
<dbReference type="EMBL" id="CAADRA010005123">
    <property type="protein sequence ID" value="VFT85274.1"/>
    <property type="molecule type" value="Genomic_DNA"/>
</dbReference>
<reference evidence="11 12" key="1">
    <citation type="submission" date="2019-03" db="EMBL/GenBank/DDBJ databases">
        <authorList>
            <person name="Gaulin E."/>
            <person name="Dumas B."/>
        </authorList>
    </citation>
    <scope>NUCLEOTIDE SEQUENCE [LARGE SCALE GENOMIC DNA]</scope>
    <source>
        <strain evidence="11">CBS 568.67</strain>
    </source>
</reference>
<evidence type="ECO:0000256" key="4">
    <source>
        <dbReference type="ARBA" id="ARBA00047761"/>
    </source>
</evidence>
<dbReference type="GO" id="GO:0008420">
    <property type="term" value="F:RNA polymerase II CTD heptapeptide repeat phosphatase activity"/>
    <property type="evidence" value="ECO:0007669"/>
    <property type="project" value="UniProtKB-UniRule"/>
</dbReference>
<dbReference type="CDD" id="cd07521">
    <property type="entry name" value="HAD_FCP1-like"/>
    <property type="match status" value="1"/>
</dbReference>
<dbReference type="InterPro" id="IPR036420">
    <property type="entry name" value="BRCT_dom_sf"/>
</dbReference>
<sequence length="595" mass="67108">MLKVYPQPENEADGEVDVGYVEVCPHDVLQGNMCLMCMYKFEDGAEHTVKVILNDGQVVHVSQSQAKEMDNNNMTRMLKTQKLTLALDLDHTLLHAVRLEDVTDNIDNYGDDIIHFQIPGIPTPHVLKLRPGLKTFLEDLCSQYELWIYTHGTRNYAEKIAEIIDPEQKIFGARIISRSDTPDIAHKALKFLFPSCDDSMIIVLDDRIDVWKENYENVFIIEAYHFFNTRAEINNASGKSNAGEIPSHLKVDAHLTKARRVLKAVHERFFRPGGAIDVEAQRSGRGRNVKTILLNLRHEVLRGCNIVFSGVIPLGKPPEVDYLWKLAMSFGATPSMTMDDFPVTHLIIDPRRLGSKKYMDAKAKENVVVINPQWLVDSASEWSRLDEAKYFVTSSSRKVQEVVEAPPAPSVTKEEPVVEIIKPFSVTTEPKAPIKGILSSPESIGTQPKKSVRFAEEEKPEKPKRMQFGNLPKGRVMMKTGPRPAMVTHKGVVASGGSLEFVSKIAQLKARPSSAPLPKFNQVVVPVANAAAKAAPKKDDDDIFRRLEMAEEEEEKTQKPKRKSDLFQDRQSKKQKEDDEDDEMLDDLDDELFND</sequence>
<dbReference type="EC" id="3.1.3.16" evidence="6"/>
<feature type="compositionally biased region" description="Basic and acidic residues" evidence="7">
    <location>
        <begin position="563"/>
        <end position="577"/>
    </location>
</feature>
<evidence type="ECO:0000313" key="11">
    <source>
        <dbReference type="EMBL" id="VFT85274.1"/>
    </source>
</evidence>
<accession>A0A485KK36</accession>
<dbReference type="Gene3D" id="3.40.50.1000">
    <property type="entry name" value="HAD superfamily/HAD-like"/>
    <property type="match status" value="1"/>
</dbReference>
<comment type="function">
    <text evidence="6">This promotes the activity of RNA polymerase II.</text>
</comment>
<evidence type="ECO:0000256" key="7">
    <source>
        <dbReference type="SAM" id="MobiDB-lite"/>
    </source>
</evidence>
<evidence type="ECO:0000256" key="3">
    <source>
        <dbReference type="ARBA" id="ARBA00023242"/>
    </source>
</evidence>
<dbReference type="CDD" id="cd17729">
    <property type="entry name" value="BRCT_CTDP1"/>
    <property type="match status" value="1"/>
</dbReference>
<feature type="compositionally biased region" description="Basic and acidic residues" evidence="7">
    <location>
        <begin position="536"/>
        <end position="549"/>
    </location>
</feature>
<comment type="catalytic activity">
    <reaction evidence="4 6">
        <text>O-phospho-L-seryl-[protein] + H2O = L-seryl-[protein] + phosphate</text>
        <dbReference type="Rhea" id="RHEA:20629"/>
        <dbReference type="Rhea" id="RHEA-COMP:9863"/>
        <dbReference type="Rhea" id="RHEA-COMP:11604"/>
        <dbReference type="ChEBI" id="CHEBI:15377"/>
        <dbReference type="ChEBI" id="CHEBI:29999"/>
        <dbReference type="ChEBI" id="CHEBI:43474"/>
        <dbReference type="ChEBI" id="CHEBI:83421"/>
        <dbReference type="EC" id="3.1.3.16"/>
    </reaction>
</comment>
<keyword evidence="2 6" id="KW-0378">Hydrolase</keyword>
<dbReference type="SUPFAM" id="SSF56784">
    <property type="entry name" value="HAD-like"/>
    <property type="match status" value="1"/>
</dbReference>
<dbReference type="InterPro" id="IPR004274">
    <property type="entry name" value="FCP1_dom"/>
</dbReference>
<evidence type="ECO:0000256" key="6">
    <source>
        <dbReference type="RuleBase" id="RU366066"/>
    </source>
</evidence>
<comment type="subcellular location">
    <subcellularLocation>
        <location evidence="1 6">Nucleus</location>
    </subcellularLocation>
</comment>
<keyword evidence="12" id="KW-1185">Reference proteome</keyword>
<dbReference type="InterPro" id="IPR011947">
    <property type="entry name" value="FCP1_euk"/>
</dbReference>
<evidence type="ECO:0000259" key="8">
    <source>
        <dbReference type="PROSITE" id="PS50172"/>
    </source>
</evidence>
<dbReference type="AlphaFoldDB" id="A0A485KK36"/>
<proteinExistence type="predicted"/>
<dbReference type="InterPro" id="IPR023214">
    <property type="entry name" value="HAD_sf"/>
</dbReference>
<evidence type="ECO:0000256" key="2">
    <source>
        <dbReference type="ARBA" id="ARBA00022801"/>
    </source>
</evidence>
<gene>
    <name evidence="11" type="primary">Aste57867_8388</name>
    <name evidence="10" type="ORF">As57867_008356</name>
    <name evidence="11" type="ORF">ASTE57867_8388</name>
</gene>
<dbReference type="Gene3D" id="1.10.287.10">
    <property type="entry name" value="S15/NS1, RNA-binding"/>
    <property type="match status" value="1"/>
</dbReference>
<dbReference type="Gene3D" id="3.40.50.10190">
    <property type="entry name" value="BRCT domain"/>
    <property type="match status" value="1"/>
</dbReference>
<dbReference type="SMART" id="SM00292">
    <property type="entry name" value="BRCT"/>
    <property type="match status" value="1"/>
</dbReference>
<dbReference type="GO" id="GO:0005634">
    <property type="term" value="C:nucleus"/>
    <property type="evidence" value="ECO:0007669"/>
    <property type="project" value="UniProtKB-SubCell"/>
</dbReference>
<organism evidence="11 12">
    <name type="scientific">Aphanomyces stellatus</name>
    <dbReference type="NCBI Taxonomy" id="120398"/>
    <lineage>
        <taxon>Eukaryota</taxon>
        <taxon>Sar</taxon>
        <taxon>Stramenopiles</taxon>
        <taxon>Oomycota</taxon>
        <taxon>Saprolegniomycetes</taxon>
        <taxon>Saprolegniales</taxon>
        <taxon>Verrucalvaceae</taxon>
        <taxon>Aphanomyces</taxon>
    </lineage>
</organism>
<dbReference type="PROSITE" id="PS50969">
    <property type="entry name" value="FCP1"/>
    <property type="match status" value="1"/>
</dbReference>
<name>A0A485KK36_9STRA</name>
<dbReference type="OrthoDB" id="10249888at2759"/>
<dbReference type="EMBL" id="VJMH01005102">
    <property type="protein sequence ID" value="KAF0701091.1"/>
    <property type="molecule type" value="Genomic_DNA"/>
</dbReference>
<dbReference type="SUPFAM" id="SSF52113">
    <property type="entry name" value="BRCT domain"/>
    <property type="match status" value="1"/>
</dbReference>
<feature type="compositionally biased region" description="Acidic residues" evidence="7">
    <location>
        <begin position="578"/>
        <end position="595"/>
    </location>
</feature>
<dbReference type="InterPro" id="IPR001357">
    <property type="entry name" value="BRCT_dom"/>
</dbReference>